<sequence>MLPSFPYFSYFGVWGFLLPAKTAPSPTAMPRHTHGMRCRADDRRAECILSGYASLFPLFFCPFRLHVVGQERMTGINEMVTFETGSSTTLPCKGGRCY</sequence>
<dbReference type="Proteomes" id="UP000738349">
    <property type="component" value="Unassembled WGS sequence"/>
</dbReference>
<gene>
    <name evidence="1" type="ORF">EDB81DRAFT_781757</name>
</gene>
<dbReference type="AlphaFoldDB" id="A0A9P9FN62"/>
<protein>
    <submittedName>
        <fullName evidence="1">Uncharacterized protein</fullName>
    </submittedName>
</protein>
<dbReference type="EMBL" id="JAGMUV010000003">
    <property type="protein sequence ID" value="KAH7166217.1"/>
    <property type="molecule type" value="Genomic_DNA"/>
</dbReference>
<accession>A0A9P9FN62</accession>
<name>A0A9P9FN62_9HYPO</name>
<keyword evidence="2" id="KW-1185">Reference proteome</keyword>
<proteinExistence type="predicted"/>
<reference evidence="1" key="1">
    <citation type="journal article" date="2021" name="Nat. Commun.">
        <title>Genetic determinants of endophytism in the Arabidopsis root mycobiome.</title>
        <authorList>
            <person name="Mesny F."/>
            <person name="Miyauchi S."/>
            <person name="Thiergart T."/>
            <person name="Pickel B."/>
            <person name="Atanasova L."/>
            <person name="Karlsson M."/>
            <person name="Huettel B."/>
            <person name="Barry K.W."/>
            <person name="Haridas S."/>
            <person name="Chen C."/>
            <person name="Bauer D."/>
            <person name="Andreopoulos W."/>
            <person name="Pangilinan J."/>
            <person name="LaButti K."/>
            <person name="Riley R."/>
            <person name="Lipzen A."/>
            <person name="Clum A."/>
            <person name="Drula E."/>
            <person name="Henrissat B."/>
            <person name="Kohler A."/>
            <person name="Grigoriev I.V."/>
            <person name="Martin F.M."/>
            <person name="Hacquard S."/>
        </authorList>
    </citation>
    <scope>NUCLEOTIDE SEQUENCE</scope>
    <source>
        <strain evidence="1">MPI-CAGE-AT-0147</strain>
    </source>
</reference>
<evidence type="ECO:0000313" key="2">
    <source>
        <dbReference type="Proteomes" id="UP000738349"/>
    </source>
</evidence>
<evidence type="ECO:0000313" key="1">
    <source>
        <dbReference type="EMBL" id="KAH7166217.1"/>
    </source>
</evidence>
<organism evidence="1 2">
    <name type="scientific">Dactylonectria macrodidyma</name>
    <dbReference type="NCBI Taxonomy" id="307937"/>
    <lineage>
        <taxon>Eukaryota</taxon>
        <taxon>Fungi</taxon>
        <taxon>Dikarya</taxon>
        <taxon>Ascomycota</taxon>
        <taxon>Pezizomycotina</taxon>
        <taxon>Sordariomycetes</taxon>
        <taxon>Hypocreomycetidae</taxon>
        <taxon>Hypocreales</taxon>
        <taxon>Nectriaceae</taxon>
        <taxon>Dactylonectria</taxon>
    </lineage>
</organism>
<comment type="caution">
    <text evidence="1">The sequence shown here is derived from an EMBL/GenBank/DDBJ whole genome shotgun (WGS) entry which is preliminary data.</text>
</comment>